<dbReference type="GO" id="GO:0005524">
    <property type="term" value="F:ATP binding"/>
    <property type="evidence" value="ECO:0007669"/>
    <property type="project" value="UniProtKB-KW"/>
</dbReference>
<reference evidence="5 6" key="1">
    <citation type="submission" date="2009-04" db="EMBL/GenBank/DDBJ databases">
        <authorList>
            <person name="Qin X."/>
            <person name="Bachman B."/>
            <person name="Battles P."/>
            <person name="Bell A."/>
            <person name="Bess C."/>
            <person name="Bickham C."/>
            <person name="Chaboub L."/>
            <person name="Chen D."/>
            <person name="Coyle M."/>
            <person name="Deiros D.R."/>
            <person name="Dinh H."/>
            <person name="Forbes L."/>
            <person name="Fowler G."/>
            <person name="Francisco L."/>
            <person name="Fu Q."/>
            <person name="Gubbala S."/>
            <person name="Hale W."/>
            <person name="Han Y."/>
            <person name="Hemphill L."/>
            <person name="Highlander S.K."/>
            <person name="Hirani K."/>
            <person name="Hogues M."/>
            <person name="Jackson L."/>
            <person name="Jakkamsetti A."/>
            <person name="Javaid M."/>
            <person name="Jiang H."/>
            <person name="Korchina V."/>
            <person name="Kovar C."/>
            <person name="Lara F."/>
            <person name="Lee S."/>
            <person name="Mata R."/>
            <person name="Mathew T."/>
            <person name="Moen C."/>
            <person name="Morales K."/>
            <person name="Munidasa M."/>
            <person name="Nazareth L."/>
            <person name="Ngo R."/>
            <person name="Nguyen L."/>
            <person name="Okwuonu G."/>
            <person name="Ongeri F."/>
            <person name="Patil S."/>
            <person name="Petrosino J."/>
            <person name="Pham C."/>
            <person name="Pham P."/>
            <person name="Pu L.-L."/>
            <person name="Puazo M."/>
            <person name="Raj R."/>
            <person name="Reid J."/>
            <person name="Rouhana J."/>
            <person name="Saada N."/>
            <person name="Shang Y."/>
            <person name="Simmons D."/>
            <person name="Thornton R."/>
            <person name="Warren J."/>
            <person name="Weissenberger G."/>
            <person name="Zhang J."/>
            <person name="Zhang L."/>
            <person name="Zhou C."/>
            <person name="Zhu D."/>
            <person name="Muzny D."/>
            <person name="Worley K."/>
            <person name="Gibbs R."/>
        </authorList>
    </citation>
    <scope>NUCLEOTIDE SEQUENCE [LARGE SCALE GENOMIC DNA]</scope>
    <source>
        <strain evidence="5 6">ATCC 43531</strain>
    </source>
</reference>
<comment type="similarity">
    <text evidence="1">Belongs to the ABC transporter superfamily. Ycf16 family.</text>
</comment>
<dbReference type="SMART" id="SM00382">
    <property type="entry name" value="AAA"/>
    <property type="match status" value="1"/>
</dbReference>
<dbReference type="SUPFAM" id="SSF52540">
    <property type="entry name" value="P-loop containing nucleoside triphosphate hydrolases"/>
    <property type="match status" value="1"/>
</dbReference>
<keyword evidence="2" id="KW-0547">Nucleotide-binding</keyword>
<feature type="domain" description="ABC transporter" evidence="4">
    <location>
        <begin position="27"/>
        <end position="267"/>
    </location>
</feature>
<protein>
    <submittedName>
        <fullName evidence="5">FeS assembly ATPase SufC</fullName>
    </submittedName>
</protein>
<sequence length="273" mass="30222">MLIPSIFVRIQYRCKAKGVFIMSDTLLQITDLHAGVEGKEILKGVNLTVSKGEVHVILGPNGSGKSTLMNVMMGHPKYEMTHGRIVFDGKDISEQPSYERARDGLFLAFQTPEEIPGITVENMIRTARQMVTGKKEKLIAFRKELNAMMAELKIDPSYAQRYLNVGFSGGEKKRSEVLQLLMLQPKLALLDETDSGLDVDAVQIVSEGVAKFHTAENACLIITHNARILDKLKVDFVHVLAKGEIIREGGAELVEQINAEGFAHILAEHDRVG</sequence>
<dbReference type="AlphaFoldDB" id="C4V0U9"/>
<comment type="caution">
    <text evidence="5">The sequence shown here is derived from an EMBL/GenBank/DDBJ whole genome shotgun (WGS) entry which is preliminary data.</text>
</comment>
<dbReference type="Gene3D" id="3.40.50.300">
    <property type="entry name" value="P-loop containing nucleotide triphosphate hydrolases"/>
    <property type="match status" value="1"/>
</dbReference>
<evidence type="ECO:0000313" key="6">
    <source>
        <dbReference type="Proteomes" id="UP000005309"/>
    </source>
</evidence>
<evidence type="ECO:0000313" key="5">
    <source>
        <dbReference type="EMBL" id="EEQ49628.1"/>
    </source>
</evidence>
<dbReference type="InterPro" id="IPR027417">
    <property type="entry name" value="P-loop_NTPase"/>
</dbReference>
<dbReference type="InterPro" id="IPR003439">
    <property type="entry name" value="ABC_transporter-like_ATP-bd"/>
</dbReference>
<dbReference type="STRING" id="638302.HMPREF0908_0210"/>
<evidence type="ECO:0000256" key="1">
    <source>
        <dbReference type="ARBA" id="ARBA00006216"/>
    </source>
</evidence>
<organism evidence="5 6">
    <name type="scientific">Selenomonas flueggei ATCC 43531</name>
    <dbReference type="NCBI Taxonomy" id="638302"/>
    <lineage>
        <taxon>Bacteria</taxon>
        <taxon>Bacillati</taxon>
        <taxon>Bacillota</taxon>
        <taxon>Negativicutes</taxon>
        <taxon>Selenomonadales</taxon>
        <taxon>Selenomonadaceae</taxon>
        <taxon>Selenomonas</taxon>
    </lineage>
</organism>
<keyword evidence="3" id="KW-0067">ATP-binding</keyword>
<dbReference type="InterPro" id="IPR003593">
    <property type="entry name" value="AAA+_ATPase"/>
</dbReference>
<dbReference type="EMBL" id="ACLA01000002">
    <property type="protein sequence ID" value="EEQ49628.1"/>
    <property type="molecule type" value="Genomic_DNA"/>
</dbReference>
<accession>C4V0U9</accession>
<dbReference type="CDD" id="cd03217">
    <property type="entry name" value="ABC_FeS_Assembly"/>
    <property type="match status" value="1"/>
</dbReference>
<evidence type="ECO:0000256" key="2">
    <source>
        <dbReference type="ARBA" id="ARBA00022741"/>
    </source>
</evidence>
<name>C4V0U9_9FIRM</name>
<dbReference type="eggNOG" id="COG0396">
    <property type="taxonomic scope" value="Bacteria"/>
</dbReference>
<dbReference type="Pfam" id="PF00005">
    <property type="entry name" value="ABC_tran"/>
    <property type="match status" value="1"/>
</dbReference>
<evidence type="ECO:0000259" key="4">
    <source>
        <dbReference type="PROSITE" id="PS50893"/>
    </source>
</evidence>
<dbReference type="Proteomes" id="UP000005309">
    <property type="component" value="Unassembled WGS sequence"/>
</dbReference>
<gene>
    <name evidence="5" type="primary">sufC</name>
    <name evidence="5" type="ORF">HMPREF0908_0210</name>
</gene>
<dbReference type="PANTHER" id="PTHR43204">
    <property type="entry name" value="ABC TRANSPORTER I FAMILY MEMBER 6, CHLOROPLASTIC"/>
    <property type="match status" value="1"/>
</dbReference>
<dbReference type="GO" id="GO:0016887">
    <property type="term" value="F:ATP hydrolysis activity"/>
    <property type="evidence" value="ECO:0007669"/>
    <property type="project" value="InterPro"/>
</dbReference>
<dbReference type="PROSITE" id="PS50893">
    <property type="entry name" value="ABC_TRANSPORTER_2"/>
    <property type="match status" value="1"/>
</dbReference>
<evidence type="ECO:0000256" key="3">
    <source>
        <dbReference type="ARBA" id="ARBA00022840"/>
    </source>
</evidence>
<dbReference type="NCBIfam" id="TIGR01978">
    <property type="entry name" value="sufC"/>
    <property type="match status" value="1"/>
</dbReference>
<keyword evidence="6" id="KW-1185">Reference proteome</keyword>
<dbReference type="InterPro" id="IPR010230">
    <property type="entry name" value="FeS-cluster_ATPase_SufC"/>
</dbReference>
<proteinExistence type="inferred from homology"/>
<dbReference type="PANTHER" id="PTHR43204:SF1">
    <property type="entry name" value="ABC TRANSPORTER I FAMILY MEMBER 6, CHLOROPLASTIC"/>
    <property type="match status" value="1"/>
</dbReference>
<dbReference type="HOGENOM" id="CLU_000604_48_1_9"/>